<protein>
    <submittedName>
        <fullName evidence="3">Uncharacterized protein</fullName>
    </submittedName>
</protein>
<keyword evidence="2" id="KW-0472">Membrane</keyword>
<dbReference type="AlphaFoldDB" id="A0A934VLI3"/>
<evidence type="ECO:0000313" key="3">
    <source>
        <dbReference type="EMBL" id="MBK1877776.1"/>
    </source>
</evidence>
<sequence>MKDSKTILNRHLWLSLSLQVLIIILIALPPLEPYRTKISEVTNLPSSAFWIPLLALLLGANILLFRHLSSHLVLPFQDLFKQTKLGSSSIAFKKKSMNTEEDHLKHFIESQTLRSSELEQEVARMESEVDRINELAKISPEEIDSLQTKLRAAAIEKDEFATKLVAEQTNAAKLEKEILSLRRDLKRTNRELESLQNEESSRSFEAQVPAASPLSSILVEKLKTPLSLINNLAWRLAKSWADTPPAKIREGLQEITRHSEEQLELLKRYESETRGSEERDAL</sequence>
<proteinExistence type="predicted"/>
<keyword evidence="4" id="KW-1185">Reference proteome</keyword>
<organism evidence="3 4">
    <name type="scientific">Pelagicoccus mobilis</name>
    <dbReference type="NCBI Taxonomy" id="415221"/>
    <lineage>
        <taxon>Bacteria</taxon>
        <taxon>Pseudomonadati</taxon>
        <taxon>Verrucomicrobiota</taxon>
        <taxon>Opitutia</taxon>
        <taxon>Puniceicoccales</taxon>
        <taxon>Pelagicoccaceae</taxon>
        <taxon>Pelagicoccus</taxon>
    </lineage>
</organism>
<keyword evidence="2" id="KW-0812">Transmembrane</keyword>
<feature type="coiled-coil region" evidence="1">
    <location>
        <begin position="108"/>
        <end position="198"/>
    </location>
</feature>
<feature type="transmembrane region" description="Helical" evidence="2">
    <location>
        <begin position="48"/>
        <end position="65"/>
    </location>
</feature>
<accession>A0A934VLI3</accession>
<dbReference type="Proteomes" id="UP000617628">
    <property type="component" value="Unassembled WGS sequence"/>
</dbReference>
<evidence type="ECO:0000256" key="1">
    <source>
        <dbReference type="SAM" id="Coils"/>
    </source>
</evidence>
<comment type="caution">
    <text evidence="3">The sequence shown here is derived from an EMBL/GenBank/DDBJ whole genome shotgun (WGS) entry which is preliminary data.</text>
</comment>
<evidence type="ECO:0000256" key="2">
    <source>
        <dbReference type="SAM" id="Phobius"/>
    </source>
</evidence>
<feature type="transmembrane region" description="Helical" evidence="2">
    <location>
        <begin position="12"/>
        <end position="28"/>
    </location>
</feature>
<dbReference type="RefSeq" id="WP_200355990.1">
    <property type="nucleotide sequence ID" value="NZ_JAENIL010000022.1"/>
</dbReference>
<reference evidence="3" key="1">
    <citation type="submission" date="2021-01" db="EMBL/GenBank/DDBJ databases">
        <title>Modified the classification status of verrucomicrobia.</title>
        <authorList>
            <person name="Feng X."/>
        </authorList>
    </citation>
    <scope>NUCLEOTIDE SEQUENCE</scope>
    <source>
        <strain evidence="3">KCTC 13126</strain>
    </source>
</reference>
<name>A0A934VLI3_9BACT</name>
<dbReference type="Gene3D" id="6.10.140.2140">
    <property type="match status" value="1"/>
</dbReference>
<gene>
    <name evidence="3" type="ORF">JIN87_12935</name>
</gene>
<dbReference type="EMBL" id="JAENIL010000022">
    <property type="protein sequence ID" value="MBK1877776.1"/>
    <property type="molecule type" value="Genomic_DNA"/>
</dbReference>
<keyword evidence="2" id="KW-1133">Transmembrane helix</keyword>
<evidence type="ECO:0000313" key="4">
    <source>
        <dbReference type="Proteomes" id="UP000617628"/>
    </source>
</evidence>
<keyword evidence="1" id="KW-0175">Coiled coil</keyword>